<evidence type="ECO:0000313" key="1">
    <source>
        <dbReference type="EMBL" id="TNN45611.1"/>
    </source>
</evidence>
<reference evidence="1 2" key="1">
    <citation type="submission" date="2019-03" db="EMBL/GenBank/DDBJ databases">
        <title>First draft genome of Liparis tanakae, snailfish: a comprehensive survey of snailfish specific genes.</title>
        <authorList>
            <person name="Kim W."/>
            <person name="Song I."/>
            <person name="Jeong J.-H."/>
            <person name="Kim D."/>
            <person name="Kim S."/>
            <person name="Ryu S."/>
            <person name="Song J.Y."/>
            <person name="Lee S.K."/>
        </authorList>
    </citation>
    <scope>NUCLEOTIDE SEQUENCE [LARGE SCALE GENOMIC DNA]</scope>
    <source>
        <tissue evidence="1">Muscle</tissue>
    </source>
</reference>
<protein>
    <submittedName>
        <fullName evidence="1">Uncharacterized protein</fullName>
    </submittedName>
</protein>
<dbReference type="EMBL" id="SRLO01000836">
    <property type="protein sequence ID" value="TNN45611.1"/>
    <property type="molecule type" value="Genomic_DNA"/>
</dbReference>
<proteinExistence type="predicted"/>
<dbReference type="Proteomes" id="UP000314294">
    <property type="component" value="Unassembled WGS sequence"/>
</dbReference>
<sequence length="124" mass="13422">MRLKLRQQRRQKSAVHSACHRAASFVQSAGRIREKAEPFLQGPHSALAKPREAVRRSSMVLNNKANARDVGLSDCGEFDRNAGMCGGNAEKPAIDVGVGLIGTGIAGKDCPPWHRDLMGMPYAL</sequence>
<comment type="caution">
    <text evidence="1">The sequence shown here is derived from an EMBL/GenBank/DDBJ whole genome shotgun (WGS) entry which is preliminary data.</text>
</comment>
<accession>A0A4Z2FXB1</accession>
<gene>
    <name evidence="1" type="ORF">EYF80_044197</name>
</gene>
<organism evidence="1 2">
    <name type="scientific">Liparis tanakae</name>
    <name type="common">Tanaka's snailfish</name>
    <dbReference type="NCBI Taxonomy" id="230148"/>
    <lineage>
        <taxon>Eukaryota</taxon>
        <taxon>Metazoa</taxon>
        <taxon>Chordata</taxon>
        <taxon>Craniata</taxon>
        <taxon>Vertebrata</taxon>
        <taxon>Euteleostomi</taxon>
        <taxon>Actinopterygii</taxon>
        <taxon>Neopterygii</taxon>
        <taxon>Teleostei</taxon>
        <taxon>Neoteleostei</taxon>
        <taxon>Acanthomorphata</taxon>
        <taxon>Eupercaria</taxon>
        <taxon>Perciformes</taxon>
        <taxon>Cottioidei</taxon>
        <taxon>Cottales</taxon>
        <taxon>Liparidae</taxon>
        <taxon>Liparis</taxon>
    </lineage>
</organism>
<evidence type="ECO:0000313" key="2">
    <source>
        <dbReference type="Proteomes" id="UP000314294"/>
    </source>
</evidence>
<dbReference type="AlphaFoldDB" id="A0A4Z2FXB1"/>
<name>A0A4Z2FXB1_9TELE</name>
<keyword evidence="2" id="KW-1185">Reference proteome</keyword>